<accession>C5L5Y8</accession>
<evidence type="ECO:0000313" key="3">
    <source>
        <dbReference type="EMBL" id="EER07855.1"/>
    </source>
</evidence>
<feature type="region of interest" description="Disordered" evidence="2">
    <location>
        <begin position="1"/>
        <end position="51"/>
    </location>
</feature>
<dbReference type="EMBL" id="GG679624">
    <property type="protein sequence ID" value="EER07855.1"/>
    <property type="molecule type" value="Genomic_DNA"/>
</dbReference>
<sequence>MSISAAAGVEPTATQPAPTTTIRSSTIGQAPPTSYYVQPGTSSQMQPPQGPMIDEKIVQKQKEKALRELESRVKLALQQHEQMYQLQKSHIMADHDRQMEYTKATIEKERQAAMFDLEGQYQTNTRGLEQSAIQQRMQIETTAMQLDIQAHQQKMIMEHQEREKKWTGQPAVPQTLAVPQPYVAPTTYSAYGQPGASPVTTTYSTTVQRAPQTTSVEAPAAAAQ</sequence>
<gene>
    <name evidence="3" type="ORF">Pmar_PMAR023107</name>
</gene>
<keyword evidence="4" id="KW-1185">Reference proteome</keyword>
<dbReference type="GeneID" id="9043297"/>
<feature type="region of interest" description="Disordered" evidence="2">
    <location>
        <begin position="204"/>
        <end position="224"/>
    </location>
</feature>
<organism evidence="4">
    <name type="scientific">Perkinsus marinus (strain ATCC 50983 / TXsc)</name>
    <dbReference type="NCBI Taxonomy" id="423536"/>
    <lineage>
        <taxon>Eukaryota</taxon>
        <taxon>Sar</taxon>
        <taxon>Alveolata</taxon>
        <taxon>Perkinsozoa</taxon>
        <taxon>Perkinsea</taxon>
        <taxon>Perkinsida</taxon>
        <taxon>Perkinsidae</taxon>
        <taxon>Perkinsus</taxon>
    </lineage>
</organism>
<feature type="compositionally biased region" description="Polar residues" evidence="2">
    <location>
        <begin position="204"/>
        <end position="216"/>
    </location>
</feature>
<dbReference type="AlphaFoldDB" id="C5L5Y8"/>
<feature type="coiled-coil region" evidence="1">
    <location>
        <begin position="59"/>
        <end position="86"/>
    </location>
</feature>
<name>C5L5Y8_PERM5</name>
<feature type="compositionally biased region" description="Polar residues" evidence="2">
    <location>
        <begin position="22"/>
        <end position="47"/>
    </location>
</feature>
<dbReference type="RefSeq" id="XP_002776039.1">
    <property type="nucleotide sequence ID" value="XM_002775993.1"/>
</dbReference>
<reference evidence="3 4" key="1">
    <citation type="submission" date="2008-07" db="EMBL/GenBank/DDBJ databases">
        <authorList>
            <person name="El-Sayed N."/>
            <person name="Caler E."/>
            <person name="Inman J."/>
            <person name="Amedeo P."/>
            <person name="Hass B."/>
            <person name="Wortman J."/>
        </authorList>
    </citation>
    <scope>NUCLEOTIDE SEQUENCE [LARGE SCALE GENOMIC DNA]</scope>
    <source>
        <strain evidence="4">ATCC 50983 / TXsc</strain>
    </source>
</reference>
<dbReference type="InParanoid" id="C5L5Y8"/>
<protein>
    <submittedName>
        <fullName evidence="3">Uncharacterized protein</fullName>
    </submittedName>
</protein>
<dbReference type="OrthoDB" id="435510at2759"/>
<feature type="compositionally biased region" description="Low complexity" evidence="2">
    <location>
        <begin position="11"/>
        <end position="21"/>
    </location>
</feature>
<evidence type="ECO:0000256" key="2">
    <source>
        <dbReference type="SAM" id="MobiDB-lite"/>
    </source>
</evidence>
<dbReference type="Proteomes" id="UP000007800">
    <property type="component" value="Unassembled WGS sequence"/>
</dbReference>
<keyword evidence="1" id="KW-0175">Coiled coil</keyword>
<evidence type="ECO:0000313" key="4">
    <source>
        <dbReference type="Proteomes" id="UP000007800"/>
    </source>
</evidence>
<proteinExistence type="predicted"/>
<evidence type="ECO:0000256" key="1">
    <source>
        <dbReference type="SAM" id="Coils"/>
    </source>
</evidence>